<name>A0A8X6XN65_9ARAC</name>
<comment type="caution">
    <text evidence="1">The sequence shown here is derived from an EMBL/GenBank/DDBJ whole genome shotgun (WGS) entry which is preliminary data.</text>
</comment>
<gene>
    <name evidence="1" type="ORF">TNIN_242701</name>
</gene>
<evidence type="ECO:0000313" key="1">
    <source>
        <dbReference type="EMBL" id="GFY57068.1"/>
    </source>
</evidence>
<sequence length="110" mass="12514">MNRSWKLTPFPVKCKTTACEISNLLKQGVLIPILRYGEECSAYRLCRHGYWKHRKVSFTRPVATQRVEIMIGKGRRGRSLFKSEINSLPVAVLVKGKLPKLLRALFGSAL</sequence>
<dbReference type="Proteomes" id="UP000886998">
    <property type="component" value="Unassembled WGS sequence"/>
</dbReference>
<keyword evidence="2" id="KW-1185">Reference proteome</keyword>
<dbReference type="EMBL" id="BMAV01011298">
    <property type="protein sequence ID" value="GFY57068.1"/>
    <property type="molecule type" value="Genomic_DNA"/>
</dbReference>
<protein>
    <submittedName>
        <fullName evidence="1">Uncharacterized protein</fullName>
    </submittedName>
</protein>
<proteinExistence type="predicted"/>
<evidence type="ECO:0000313" key="2">
    <source>
        <dbReference type="Proteomes" id="UP000886998"/>
    </source>
</evidence>
<reference evidence="1" key="1">
    <citation type="submission" date="2020-08" db="EMBL/GenBank/DDBJ databases">
        <title>Multicomponent nature underlies the extraordinary mechanical properties of spider dragline silk.</title>
        <authorList>
            <person name="Kono N."/>
            <person name="Nakamura H."/>
            <person name="Mori M."/>
            <person name="Yoshida Y."/>
            <person name="Ohtoshi R."/>
            <person name="Malay A.D."/>
            <person name="Moran D.A.P."/>
            <person name="Tomita M."/>
            <person name="Numata K."/>
            <person name="Arakawa K."/>
        </authorList>
    </citation>
    <scope>NUCLEOTIDE SEQUENCE</scope>
</reference>
<organism evidence="1 2">
    <name type="scientific">Trichonephila inaurata madagascariensis</name>
    <dbReference type="NCBI Taxonomy" id="2747483"/>
    <lineage>
        <taxon>Eukaryota</taxon>
        <taxon>Metazoa</taxon>
        <taxon>Ecdysozoa</taxon>
        <taxon>Arthropoda</taxon>
        <taxon>Chelicerata</taxon>
        <taxon>Arachnida</taxon>
        <taxon>Araneae</taxon>
        <taxon>Araneomorphae</taxon>
        <taxon>Entelegynae</taxon>
        <taxon>Araneoidea</taxon>
        <taxon>Nephilidae</taxon>
        <taxon>Trichonephila</taxon>
        <taxon>Trichonephila inaurata</taxon>
    </lineage>
</organism>
<dbReference type="AlphaFoldDB" id="A0A8X6XN65"/>
<accession>A0A8X6XN65</accession>